<dbReference type="GO" id="GO:0008270">
    <property type="term" value="F:zinc ion binding"/>
    <property type="evidence" value="ECO:0007669"/>
    <property type="project" value="InterPro"/>
</dbReference>
<dbReference type="InterPro" id="IPR000834">
    <property type="entry name" value="Peptidase_M14"/>
</dbReference>
<dbReference type="GO" id="GO:0004181">
    <property type="term" value="F:metallocarboxypeptidase activity"/>
    <property type="evidence" value="ECO:0007669"/>
    <property type="project" value="InterPro"/>
</dbReference>
<dbReference type="EMBL" id="FQXQ01000002">
    <property type="protein sequence ID" value="SHH55401.1"/>
    <property type="molecule type" value="Genomic_DNA"/>
</dbReference>
<keyword evidence="2" id="KW-0121">Carboxypeptidase</keyword>
<dbReference type="Pfam" id="PF00246">
    <property type="entry name" value="Peptidase_M14"/>
    <property type="match status" value="1"/>
</dbReference>
<dbReference type="Gene3D" id="3.40.630.10">
    <property type="entry name" value="Zn peptidases"/>
    <property type="match status" value="1"/>
</dbReference>
<name>A0A1M5TXL8_9FLAO</name>
<dbReference type="STRING" id="1195760.SAMN05444281_0905"/>
<gene>
    <name evidence="2" type="ORF">SAMN05444281_0905</name>
</gene>
<organism evidence="2 3">
    <name type="scientific">Wenyingzhuangia marina</name>
    <dbReference type="NCBI Taxonomy" id="1195760"/>
    <lineage>
        <taxon>Bacteria</taxon>
        <taxon>Pseudomonadati</taxon>
        <taxon>Bacteroidota</taxon>
        <taxon>Flavobacteriia</taxon>
        <taxon>Flavobacteriales</taxon>
        <taxon>Flavobacteriaceae</taxon>
        <taxon>Wenyingzhuangia</taxon>
    </lineage>
</organism>
<feature type="domain" description="Peptidase M14" evidence="1">
    <location>
        <begin position="45"/>
        <end position="137"/>
    </location>
</feature>
<reference evidence="3" key="1">
    <citation type="submission" date="2016-11" db="EMBL/GenBank/DDBJ databases">
        <authorList>
            <person name="Varghese N."/>
            <person name="Submissions S."/>
        </authorList>
    </citation>
    <scope>NUCLEOTIDE SEQUENCE [LARGE SCALE GENOMIC DNA]</scope>
    <source>
        <strain evidence="3">DSM 100572</strain>
    </source>
</reference>
<proteinExistence type="predicted"/>
<evidence type="ECO:0000313" key="2">
    <source>
        <dbReference type="EMBL" id="SHH55401.1"/>
    </source>
</evidence>
<evidence type="ECO:0000259" key="1">
    <source>
        <dbReference type="Pfam" id="PF00246"/>
    </source>
</evidence>
<dbReference type="GO" id="GO:0006508">
    <property type="term" value="P:proteolysis"/>
    <property type="evidence" value="ECO:0007669"/>
    <property type="project" value="InterPro"/>
</dbReference>
<dbReference type="RefSeq" id="WP_073118761.1">
    <property type="nucleotide sequence ID" value="NZ_BMEN01000002.1"/>
</dbReference>
<keyword evidence="3" id="KW-1185">Reference proteome</keyword>
<accession>A0A1M5TXL8</accession>
<evidence type="ECO:0000313" key="3">
    <source>
        <dbReference type="Proteomes" id="UP000184109"/>
    </source>
</evidence>
<keyword evidence="2" id="KW-0378">Hydrolase</keyword>
<protein>
    <submittedName>
        <fullName evidence="2">Zinc carboxypeptidase</fullName>
    </submittedName>
</protein>
<keyword evidence="2" id="KW-0645">Protease</keyword>
<dbReference type="Proteomes" id="UP000184109">
    <property type="component" value="Unassembled WGS sequence"/>
</dbReference>
<sequence>MNRLDLDTLEKWYLNNFEDKLLGRRIVLEDIEPIIKTLKAPFVVRELGTSEANKNIYHITLGTGPKRILLWSQMHGNESTGTKALFDIFKYVETYKEDSFIKDLLNTCTLIFIPMLNPDGATNFTRVNQNDVDLNRDAVDLKAKESNLLRAVLNDFNPHFCFNLHDQRTIFNVEGFKNPATISFLAPSIDEPRTLTEGRKETMAAIVAMNETLQEIIPNYVGRYTDEFYPTATGDNFQKLGHNTILIEAGHYPGDYDRDIVRKFNFYAILSGLNYLVFNENYTHYEPYFDIPNNGKQNYDLILRNFLDDQNKQVDIAFQYEYEVVNNQLVSKLVEYQRGDLKEFNAYNEF</sequence>
<dbReference type="AlphaFoldDB" id="A0A1M5TXL8"/>
<dbReference type="SUPFAM" id="SSF53187">
    <property type="entry name" value="Zn-dependent exopeptidases"/>
    <property type="match status" value="1"/>
</dbReference>
<dbReference type="OrthoDB" id="1119199at2"/>